<dbReference type="FunFam" id="3.30.70.330:FF:000678">
    <property type="entry name" value="zinc finger CCCH domain-containing protein 53-like isoform X2"/>
    <property type="match status" value="1"/>
</dbReference>
<feature type="domain" description="C3H1-type" evidence="10">
    <location>
        <begin position="259"/>
        <end position="286"/>
    </location>
</feature>
<dbReference type="InterPro" id="IPR035979">
    <property type="entry name" value="RBD_domain_sf"/>
</dbReference>
<evidence type="ECO:0000256" key="6">
    <source>
        <dbReference type="PROSITE-ProRule" id="PRU00176"/>
    </source>
</evidence>
<feature type="compositionally biased region" description="Basic and acidic residues" evidence="8">
    <location>
        <begin position="471"/>
        <end position="485"/>
    </location>
</feature>
<feature type="compositionally biased region" description="Low complexity" evidence="8">
    <location>
        <begin position="146"/>
        <end position="159"/>
    </location>
</feature>
<keyword evidence="1 7" id="KW-0479">Metal-binding</keyword>
<organism evidence="11 12">
    <name type="scientific">Linum tenue</name>
    <dbReference type="NCBI Taxonomy" id="586396"/>
    <lineage>
        <taxon>Eukaryota</taxon>
        <taxon>Viridiplantae</taxon>
        <taxon>Streptophyta</taxon>
        <taxon>Embryophyta</taxon>
        <taxon>Tracheophyta</taxon>
        <taxon>Spermatophyta</taxon>
        <taxon>Magnoliopsida</taxon>
        <taxon>eudicotyledons</taxon>
        <taxon>Gunneridae</taxon>
        <taxon>Pentapetalae</taxon>
        <taxon>rosids</taxon>
        <taxon>fabids</taxon>
        <taxon>Malpighiales</taxon>
        <taxon>Linaceae</taxon>
        <taxon>Linum</taxon>
    </lineage>
</organism>
<feature type="region of interest" description="Disordered" evidence="8">
    <location>
        <begin position="66"/>
        <end position="95"/>
    </location>
</feature>
<feature type="region of interest" description="Disordered" evidence="8">
    <location>
        <begin position="471"/>
        <end position="498"/>
    </location>
</feature>
<proteinExistence type="predicted"/>
<dbReference type="InterPro" id="IPR056276">
    <property type="entry name" value="AtC3H46-like_PABC-like"/>
</dbReference>
<feature type="zinc finger region" description="C3H1-type" evidence="7">
    <location>
        <begin position="259"/>
        <end position="286"/>
    </location>
</feature>
<dbReference type="PROSITE" id="PS50102">
    <property type="entry name" value="RRM"/>
    <property type="match status" value="1"/>
</dbReference>
<dbReference type="PANTHER" id="PTHR24009">
    <property type="entry name" value="RNA-BINDING (RRM/RBD/RNP MOTIFS)"/>
    <property type="match status" value="1"/>
</dbReference>
<dbReference type="InterPro" id="IPR000504">
    <property type="entry name" value="RRM_dom"/>
</dbReference>
<evidence type="ECO:0000256" key="1">
    <source>
        <dbReference type="ARBA" id="ARBA00022723"/>
    </source>
</evidence>
<evidence type="ECO:0000256" key="4">
    <source>
        <dbReference type="ARBA" id="ARBA00022884"/>
    </source>
</evidence>
<dbReference type="SMART" id="SM00360">
    <property type="entry name" value="RRM"/>
    <property type="match status" value="1"/>
</dbReference>
<feature type="domain" description="RRM" evidence="9">
    <location>
        <begin position="394"/>
        <end position="470"/>
    </location>
</feature>
<reference evidence="11" key="1">
    <citation type="submission" date="2022-08" db="EMBL/GenBank/DDBJ databases">
        <authorList>
            <person name="Gutierrez-Valencia J."/>
        </authorList>
    </citation>
    <scope>NUCLEOTIDE SEQUENCE</scope>
</reference>
<dbReference type="Pfam" id="PF00076">
    <property type="entry name" value="RRM_1"/>
    <property type="match status" value="1"/>
</dbReference>
<evidence type="ECO:0000256" key="2">
    <source>
        <dbReference type="ARBA" id="ARBA00022771"/>
    </source>
</evidence>
<dbReference type="CDD" id="cd12458">
    <property type="entry name" value="RRM_AtC3H46_like"/>
    <property type="match status" value="1"/>
</dbReference>
<evidence type="ECO:0000256" key="3">
    <source>
        <dbReference type="ARBA" id="ARBA00022833"/>
    </source>
</evidence>
<dbReference type="Pfam" id="PF00642">
    <property type="entry name" value="zf-CCCH"/>
    <property type="match status" value="1"/>
</dbReference>
<dbReference type="SMART" id="SM00356">
    <property type="entry name" value="ZnF_C3H1"/>
    <property type="match status" value="1"/>
</dbReference>
<sequence>MDSYEATKIVFSRIQGLDPENASKIMGYLLLQDQGDREMIRLAFGPDSSLHNLILQAKSHLGLPISPTAATSTTTTTTPATSSVSSAPSTPSSFARPAALSLSRLGDGGFEKLGNSVSSPGANSWSILSPGNGNYLNGNGNGNGNGSHSRSGSSSLSYVNGGGGGGNHYGGVGNDLGGDEYQVHRDHFGFLNESNYADQVFDPRPDLGLLSPSSGGGYGGGQDDVLGGGAAHFHRRSFSVPGVSFGSDEVGSPGAAGGGFGWKPCLYFAKGFCKNGATCKFLHGGDSSDGGSSLVGSPGKLNEFEQCQELLMRSKSSSVHQQKLAQFMAGSGASSFPYNKCMNLLLQQQSDVQRSAAALMMGDELHKFSRCRPERATDFSPLGLGGGILNPSARQIYLTFPADSTFREEDVSNYFSIYGPVQDVRIPYQQKRMFGFVTFLYPETVKLILAKGNPHFVCDSRVLVKPYKEKGKIPEKKHQQMERGDFSPSACSSPRGLDSREPFDLQLGSRMLYNTQEMLLRKKLEEQADLQHAIELHGRRLVSLQLMDLKTHHRQQLLNGLSNGTPVSSPTGLARSFSHPVRVSSIDQEGGFSIPEENGGCLHHDDGGAVVTGGVGRELNPSCDNNNNNNSNNFNKDNGNVERYFTEHNDLQESLEHIHLPDNLFNSPKKAAGDHLKTAFSSTAPLLEIHEIPTASTAAASALSMTPLKSCFPQMPRKRWPDENIQRKKEKENHNHHHYHQLAV</sequence>
<feature type="compositionally biased region" description="Low complexity" evidence="8">
    <location>
        <begin position="66"/>
        <end position="93"/>
    </location>
</feature>
<evidence type="ECO:0000256" key="8">
    <source>
        <dbReference type="SAM" id="MobiDB-lite"/>
    </source>
</evidence>
<dbReference type="PROSITE" id="PS50103">
    <property type="entry name" value="ZF_C3H1"/>
    <property type="match status" value="1"/>
</dbReference>
<comment type="caution">
    <text evidence="11">The sequence shown here is derived from an EMBL/GenBank/DDBJ whole genome shotgun (WGS) entry which is preliminary data.</text>
</comment>
<dbReference type="InterPro" id="IPR034365">
    <property type="entry name" value="AtC3H46-like_RRM"/>
</dbReference>
<dbReference type="AlphaFoldDB" id="A0AAV0JUF9"/>
<dbReference type="Gene3D" id="3.30.70.330">
    <property type="match status" value="1"/>
</dbReference>
<protein>
    <submittedName>
        <fullName evidence="11">Uncharacterized protein</fullName>
    </submittedName>
</protein>
<dbReference type="GO" id="GO:0003723">
    <property type="term" value="F:RNA binding"/>
    <property type="evidence" value="ECO:0007669"/>
    <property type="project" value="UniProtKB-UniRule"/>
</dbReference>
<keyword evidence="4 6" id="KW-0694">RNA-binding</keyword>
<keyword evidence="3 7" id="KW-0862">Zinc</keyword>
<dbReference type="InterPro" id="IPR012677">
    <property type="entry name" value="Nucleotide-bd_a/b_plait_sf"/>
</dbReference>
<dbReference type="InterPro" id="IPR000571">
    <property type="entry name" value="Znf_CCCH"/>
</dbReference>
<dbReference type="Pfam" id="PF23182">
    <property type="entry name" value="PABC_AtC3H46"/>
    <property type="match status" value="1"/>
</dbReference>
<dbReference type="Gene3D" id="4.10.1000.10">
    <property type="entry name" value="Zinc finger, CCCH-type"/>
    <property type="match status" value="1"/>
</dbReference>
<evidence type="ECO:0000313" key="11">
    <source>
        <dbReference type="EMBL" id="CAI0412498.1"/>
    </source>
</evidence>
<dbReference type="GO" id="GO:0008270">
    <property type="term" value="F:zinc ion binding"/>
    <property type="evidence" value="ECO:0007669"/>
    <property type="project" value="UniProtKB-KW"/>
</dbReference>
<dbReference type="PANTHER" id="PTHR24009:SF11">
    <property type="entry name" value="ZINC FINGER CCCH DOMAIN-CONTAINING PROTEIN 53-LIKE"/>
    <property type="match status" value="1"/>
</dbReference>
<feature type="region of interest" description="Disordered" evidence="8">
    <location>
        <begin position="136"/>
        <end position="160"/>
    </location>
</feature>
<dbReference type="EMBL" id="CAMGYJ010000005">
    <property type="protein sequence ID" value="CAI0412498.1"/>
    <property type="molecule type" value="Genomic_DNA"/>
</dbReference>
<keyword evidence="2 7" id="KW-0863">Zinc-finger</keyword>
<dbReference type="Proteomes" id="UP001154282">
    <property type="component" value="Unassembled WGS sequence"/>
</dbReference>
<name>A0AAV0JUF9_9ROSI</name>
<evidence type="ECO:0000313" key="12">
    <source>
        <dbReference type="Proteomes" id="UP001154282"/>
    </source>
</evidence>
<dbReference type="GO" id="GO:0003677">
    <property type="term" value="F:DNA binding"/>
    <property type="evidence" value="ECO:0007669"/>
    <property type="project" value="UniProtKB-KW"/>
</dbReference>
<dbReference type="SUPFAM" id="SSF54928">
    <property type="entry name" value="RNA-binding domain, RBD"/>
    <property type="match status" value="1"/>
</dbReference>
<evidence type="ECO:0000256" key="5">
    <source>
        <dbReference type="ARBA" id="ARBA00023125"/>
    </source>
</evidence>
<evidence type="ECO:0000259" key="9">
    <source>
        <dbReference type="PROSITE" id="PS50102"/>
    </source>
</evidence>
<keyword evidence="5" id="KW-0238">DNA-binding</keyword>
<gene>
    <name evidence="11" type="ORF">LITE_LOCUS15572</name>
</gene>
<accession>A0AAV0JUF9</accession>
<evidence type="ECO:0000259" key="10">
    <source>
        <dbReference type="PROSITE" id="PS50103"/>
    </source>
</evidence>
<keyword evidence="12" id="KW-1185">Reference proteome</keyword>
<evidence type="ECO:0000256" key="7">
    <source>
        <dbReference type="PROSITE-ProRule" id="PRU00723"/>
    </source>
</evidence>